<protein>
    <submittedName>
        <fullName evidence="2">Uncharacterized protein</fullName>
    </submittedName>
</protein>
<dbReference type="EMBL" id="JAVRQU010000005">
    <property type="protein sequence ID" value="KAK5703041.1"/>
    <property type="molecule type" value="Genomic_DNA"/>
</dbReference>
<keyword evidence="1" id="KW-0472">Membrane</keyword>
<accession>A0AAN7WC73</accession>
<keyword evidence="1" id="KW-1133">Transmembrane helix</keyword>
<gene>
    <name evidence="2" type="ORF">LTR97_003987</name>
</gene>
<evidence type="ECO:0000313" key="2">
    <source>
        <dbReference type="EMBL" id="KAK5703041.1"/>
    </source>
</evidence>
<organism evidence="2 3">
    <name type="scientific">Elasticomyces elasticus</name>
    <dbReference type="NCBI Taxonomy" id="574655"/>
    <lineage>
        <taxon>Eukaryota</taxon>
        <taxon>Fungi</taxon>
        <taxon>Dikarya</taxon>
        <taxon>Ascomycota</taxon>
        <taxon>Pezizomycotina</taxon>
        <taxon>Dothideomycetes</taxon>
        <taxon>Dothideomycetidae</taxon>
        <taxon>Mycosphaerellales</taxon>
        <taxon>Teratosphaeriaceae</taxon>
        <taxon>Elasticomyces</taxon>
    </lineage>
</organism>
<reference evidence="2" key="1">
    <citation type="submission" date="2023-08" db="EMBL/GenBank/DDBJ databases">
        <title>Black Yeasts Isolated from many extreme environments.</title>
        <authorList>
            <person name="Coleine C."/>
            <person name="Stajich J.E."/>
            <person name="Selbmann L."/>
        </authorList>
    </citation>
    <scope>NUCLEOTIDE SEQUENCE</scope>
    <source>
        <strain evidence="2">CCFEE 5810</strain>
    </source>
</reference>
<comment type="caution">
    <text evidence="2">The sequence shown here is derived from an EMBL/GenBank/DDBJ whole genome shotgun (WGS) entry which is preliminary data.</text>
</comment>
<proteinExistence type="predicted"/>
<dbReference type="AlphaFoldDB" id="A0AAN7WC73"/>
<evidence type="ECO:0000256" key="1">
    <source>
        <dbReference type="SAM" id="Phobius"/>
    </source>
</evidence>
<keyword evidence="1" id="KW-0812">Transmembrane</keyword>
<name>A0AAN7WC73_9PEZI</name>
<sequence>MALVVSAETLAVTADSTSSNTSAGGGLVVGGSTGTLEAASTISSTSSSSTTSTNQVNAALGAIADSTTSTLTEFNTSGVIAGSVLTIAAASSTVPSSTSTSTSQTGGPRALTPVSFVSFDSVVPLTTVFNPLPTCTSGPWVSIDSTQGTITCTQSLESSLTASCYPASFTAGAAVLYSPGVCPSAYSAAASWTTDGVNITTSICCPRGMSYLQLASSCAATLPNDANDFEPTGTPLIIWNRTVQYTNLFTAFAPTLAVAWASSDLAQFTPTWAPVDSTITSSAVVGTPAGTSNTPVPPAPPTDRLNRGTEAGIGVAASVVGVVIGLAVWLFWRRRKARANRNVTLTGGRAELEGEASEKQPPEIGELETKGEIHEFDGKGKPTELSTAIGQRHELDGGFRGHEVEVSFVTATQN</sequence>
<feature type="transmembrane region" description="Helical" evidence="1">
    <location>
        <begin position="311"/>
        <end position="332"/>
    </location>
</feature>
<dbReference type="Proteomes" id="UP001310594">
    <property type="component" value="Unassembled WGS sequence"/>
</dbReference>
<evidence type="ECO:0000313" key="3">
    <source>
        <dbReference type="Proteomes" id="UP001310594"/>
    </source>
</evidence>